<evidence type="ECO:0000313" key="3">
    <source>
        <dbReference type="EMBL" id="EAU64789.1"/>
    </source>
</evidence>
<evidence type="ECO:0000256" key="1">
    <source>
        <dbReference type="SAM" id="SignalP"/>
    </source>
</evidence>
<dbReference type="AlphaFoldDB" id="Q08WB5"/>
<sequence>MNLTCVNNLKRWGAFLAQAGLVLVLVVSAAAEAQCFKRSKEQACENWNGNKEFRCASSDKDVPTTQVAVRNRTGRDIRLRYDEWHSICGTPGGKVHSQEFTIPANGSTSFAQLSAGKSSAGPITCREGFIVECKNPDGSGVNCPEALSAQLEYFVGNQQ</sequence>
<protein>
    <submittedName>
        <fullName evidence="2 3">Endotoxin-binding protein-protease inhibitor</fullName>
    </submittedName>
</protein>
<dbReference type="EMBL" id="AAMD01000103">
    <property type="protein sequence ID" value="EAU64789.1"/>
    <property type="molecule type" value="Genomic_DNA"/>
</dbReference>
<name>Q08WB5_STIAD</name>
<accession>Q08WB5</accession>
<reference evidence="2 4" key="2">
    <citation type="journal article" date="2011" name="Mol. Biol. Evol.">
        <title>Comparative genomic analysis of fruiting body formation in Myxococcales.</title>
        <authorList>
            <person name="Huntley S."/>
            <person name="Hamann N."/>
            <person name="Wegener-Feldbrugge S."/>
            <person name="Treuner-Lange A."/>
            <person name="Kube M."/>
            <person name="Reinhardt R."/>
            <person name="Klages S."/>
            <person name="Muller R."/>
            <person name="Ronning C.M."/>
            <person name="Nierman W.C."/>
            <person name="Sogaard-Andersen L."/>
        </authorList>
    </citation>
    <scope>NUCLEOTIDE SEQUENCE [LARGE SCALE GENOMIC DNA]</scope>
    <source>
        <strain evidence="2 4">DW4/3-1</strain>
    </source>
</reference>
<dbReference type="Proteomes" id="UP000001351">
    <property type="component" value="Chromosome"/>
</dbReference>
<keyword evidence="4" id="KW-1185">Reference proteome</keyword>
<dbReference type="EMBL" id="CP002271">
    <property type="protein sequence ID" value="ADO69272.1"/>
    <property type="molecule type" value="Genomic_DNA"/>
</dbReference>
<proteinExistence type="predicted"/>
<dbReference type="KEGG" id="sur:STAUR_1468"/>
<feature type="signal peptide" evidence="1">
    <location>
        <begin position="1"/>
        <end position="33"/>
    </location>
</feature>
<dbReference type="Proteomes" id="UP000032702">
    <property type="component" value="Unassembled WGS sequence"/>
</dbReference>
<dbReference type="RefSeq" id="WP_002616116.1">
    <property type="nucleotide sequence ID" value="NC_014623.1"/>
</dbReference>
<evidence type="ECO:0000313" key="4">
    <source>
        <dbReference type="Proteomes" id="UP000001351"/>
    </source>
</evidence>
<organism evidence="3 5">
    <name type="scientific">Stigmatella aurantiaca (strain DW4/3-1)</name>
    <dbReference type="NCBI Taxonomy" id="378806"/>
    <lineage>
        <taxon>Bacteria</taxon>
        <taxon>Pseudomonadati</taxon>
        <taxon>Myxococcota</taxon>
        <taxon>Myxococcia</taxon>
        <taxon>Myxococcales</taxon>
        <taxon>Cystobacterineae</taxon>
        <taxon>Archangiaceae</taxon>
        <taxon>Stigmatella</taxon>
    </lineage>
</organism>
<feature type="chain" id="PRO_5010840222" evidence="1">
    <location>
        <begin position="34"/>
        <end position="159"/>
    </location>
</feature>
<gene>
    <name evidence="2" type="ordered locus">STAUR_1468</name>
    <name evidence="3" type="ORF">STIAU_0407</name>
</gene>
<reference evidence="3 5" key="1">
    <citation type="submission" date="2006-04" db="EMBL/GenBank/DDBJ databases">
        <authorList>
            <person name="Nierman W.C."/>
        </authorList>
    </citation>
    <scope>NUCLEOTIDE SEQUENCE [LARGE SCALE GENOMIC DNA]</scope>
    <source>
        <strain evidence="3 5">DW4/3-1</strain>
    </source>
</reference>
<keyword evidence="1" id="KW-0732">Signal</keyword>
<evidence type="ECO:0000313" key="5">
    <source>
        <dbReference type="Proteomes" id="UP000032702"/>
    </source>
</evidence>
<evidence type="ECO:0000313" key="2">
    <source>
        <dbReference type="EMBL" id="ADO69272.1"/>
    </source>
</evidence>
<dbReference type="HOGENOM" id="CLU_1659679_0_0_7"/>